<evidence type="ECO:0000313" key="2">
    <source>
        <dbReference type="EMBL" id="MDM7856162.1"/>
    </source>
</evidence>
<comment type="caution">
    <text evidence="2">The sequence shown here is derived from an EMBL/GenBank/DDBJ whole genome shotgun (WGS) entry which is preliminary data.</text>
</comment>
<reference evidence="2 3" key="1">
    <citation type="submission" date="2023-06" db="EMBL/GenBank/DDBJ databases">
        <title>Cellulomonas sp. MW4 Whole genome sequence.</title>
        <authorList>
            <person name="Park S."/>
        </authorList>
    </citation>
    <scope>NUCLEOTIDE SEQUENCE [LARGE SCALE GENOMIC DNA]</scope>
    <source>
        <strain evidence="2 3">MW4</strain>
    </source>
</reference>
<feature type="domain" description="Thioredoxin" evidence="1">
    <location>
        <begin position="3"/>
        <end position="113"/>
    </location>
</feature>
<evidence type="ECO:0000259" key="1">
    <source>
        <dbReference type="PROSITE" id="PS51352"/>
    </source>
</evidence>
<evidence type="ECO:0000313" key="3">
    <source>
        <dbReference type="Proteomes" id="UP001529338"/>
    </source>
</evidence>
<accession>A0ABT7SIZ5</accession>
<proteinExistence type="predicted"/>
<gene>
    <name evidence="2" type="ORF">QRT04_14590</name>
</gene>
<dbReference type="RefSeq" id="WP_289456243.1">
    <property type="nucleotide sequence ID" value="NZ_JAUCGQ010000002.1"/>
</dbReference>
<dbReference type="InterPro" id="IPR013766">
    <property type="entry name" value="Thioredoxin_domain"/>
</dbReference>
<dbReference type="Pfam" id="PF00085">
    <property type="entry name" value="Thioredoxin"/>
    <property type="match status" value="1"/>
</dbReference>
<dbReference type="Proteomes" id="UP001529338">
    <property type="component" value="Unassembled WGS sequence"/>
</dbReference>
<dbReference type="CDD" id="cd02947">
    <property type="entry name" value="TRX_family"/>
    <property type="match status" value="1"/>
</dbReference>
<dbReference type="PROSITE" id="PS51352">
    <property type="entry name" value="THIOREDOXIN_2"/>
    <property type="match status" value="1"/>
</dbReference>
<name>A0ABT7SIZ5_9CELL</name>
<sequence length="117" mass="12006">MAGPDADPAAQPVLGPDDLGIPLAEVATLVQFSSTFCAPCRSTRHVLERVAATAPGVTHVDLDVADHLALGERLAIDVTPTVLVLDAAGRVVRRATGVPTLAHVRAAIDQASGRRAG</sequence>
<organism evidence="2 3">
    <name type="scientific">Cellulomonas alba</name>
    <dbReference type="NCBI Taxonomy" id="3053467"/>
    <lineage>
        <taxon>Bacteria</taxon>
        <taxon>Bacillati</taxon>
        <taxon>Actinomycetota</taxon>
        <taxon>Actinomycetes</taxon>
        <taxon>Micrococcales</taxon>
        <taxon>Cellulomonadaceae</taxon>
        <taxon>Cellulomonas</taxon>
    </lineage>
</organism>
<dbReference type="InterPro" id="IPR036249">
    <property type="entry name" value="Thioredoxin-like_sf"/>
</dbReference>
<dbReference type="Gene3D" id="3.40.30.10">
    <property type="entry name" value="Glutaredoxin"/>
    <property type="match status" value="1"/>
</dbReference>
<dbReference type="PROSITE" id="PS00194">
    <property type="entry name" value="THIOREDOXIN_1"/>
    <property type="match status" value="1"/>
</dbReference>
<keyword evidence="3" id="KW-1185">Reference proteome</keyword>
<protein>
    <submittedName>
        <fullName evidence="2">Thioredoxin family protein</fullName>
    </submittedName>
</protein>
<dbReference type="SUPFAM" id="SSF52833">
    <property type="entry name" value="Thioredoxin-like"/>
    <property type="match status" value="1"/>
</dbReference>
<dbReference type="EMBL" id="JAUCGQ010000002">
    <property type="protein sequence ID" value="MDM7856162.1"/>
    <property type="molecule type" value="Genomic_DNA"/>
</dbReference>
<dbReference type="InterPro" id="IPR017937">
    <property type="entry name" value="Thioredoxin_CS"/>
</dbReference>